<comment type="similarity">
    <text evidence="1 4">Belongs to the UDP-glycosyltransferase family.</text>
</comment>
<dbReference type="FunFam" id="3.40.50.2000:FF:000238">
    <property type="entry name" value="Glycosyltransferase"/>
    <property type="match status" value="1"/>
</dbReference>
<evidence type="ECO:0000259" key="5">
    <source>
        <dbReference type="Pfam" id="PF26168"/>
    </source>
</evidence>
<feature type="domain" description="Glycosyltransferase N-terminal" evidence="5">
    <location>
        <begin position="25"/>
        <end position="255"/>
    </location>
</feature>
<dbReference type="Proteomes" id="UP000250235">
    <property type="component" value="Unassembled WGS sequence"/>
</dbReference>
<dbReference type="PROSITE" id="PS00375">
    <property type="entry name" value="UDPGT"/>
    <property type="match status" value="1"/>
</dbReference>
<dbReference type="Pfam" id="PF26168">
    <property type="entry name" value="Glyco_transf_N"/>
    <property type="match status" value="1"/>
</dbReference>
<sequence length="470" mass="52085">MESSTGSTKEYQEGNDESSIVEPAQVAVVMVPFPGHGHLNVFLQLSCMLSWYSIPVHYLSSAIHIRQAKARVNGLDPSDVANIRFHDIPTPPFASPPPDPNSSNKFPSQLQPAFDATLQQRGPIGDYMRDLSSKYKRLVVIHDLVMAYVVQDVALISNAESYALHCISAFSQATFVWEKLGLPFPIKFAKELPALKNSATEEIVCFVAFQSEAMQFRSGDIYNTCRVIEAPFLDLLAKEEVAGDRKSWVVGPILPQKTLSSTHKSDTQHKCLKWLDKQEPRSVIYVAFGSTTTLSDEEIKELALGLEQSKQKFIWVLRDGDKGFEERVEGVGMVVRDWAPQPQILAHLSTGGYLSHCGWNSCIESIAMGVPIAAWPMHSEQPRNTLLITEILKIGIVVRDWDDREQPVKATTIANAIQRLMASEEGDETRRRAQELAAAVGQATSEGGVSRLDLDSFVAHITRQDDALPA</sequence>
<evidence type="ECO:0000313" key="7">
    <source>
        <dbReference type="Proteomes" id="UP000250235"/>
    </source>
</evidence>
<dbReference type="AlphaFoldDB" id="A0A2Z7BRU0"/>
<evidence type="ECO:0000256" key="3">
    <source>
        <dbReference type="ARBA" id="ARBA00022679"/>
    </source>
</evidence>
<reference evidence="6 7" key="1">
    <citation type="journal article" date="2015" name="Proc. Natl. Acad. Sci. U.S.A.">
        <title>The resurrection genome of Boea hygrometrica: A blueprint for survival of dehydration.</title>
        <authorList>
            <person name="Xiao L."/>
            <person name="Yang G."/>
            <person name="Zhang L."/>
            <person name="Yang X."/>
            <person name="Zhao S."/>
            <person name="Ji Z."/>
            <person name="Zhou Q."/>
            <person name="Hu M."/>
            <person name="Wang Y."/>
            <person name="Chen M."/>
            <person name="Xu Y."/>
            <person name="Jin H."/>
            <person name="Xiao X."/>
            <person name="Hu G."/>
            <person name="Bao F."/>
            <person name="Hu Y."/>
            <person name="Wan P."/>
            <person name="Li L."/>
            <person name="Deng X."/>
            <person name="Kuang T."/>
            <person name="Xiang C."/>
            <person name="Zhu J.K."/>
            <person name="Oliver M.J."/>
            <person name="He Y."/>
        </authorList>
    </citation>
    <scope>NUCLEOTIDE SEQUENCE [LARGE SCALE GENOMIC DNA]</scope>
    <source>
        <strain evidence="7">cv. XS01</strain>
    </source>
</reference>
<keyword evidence="7" id="KW-1185">Reference proteome</keyword>
<dbReference type="InterPro" id="IPR002213">
    <property type="entry name" value="UDP_glucos_trans"/>
</dbReference>
<dbReference type="SUPFAM" id="SSF53756">
    <property type="entry name" value="UDP-Glycosyltransferase/glycogen phosphorylase"/>
    <property type="match status" value="1"/>
</dbReference>
<dbReference type="EMBL" id="KV003899">
    <property type="protein sequence ID" value="KZV36348.1"/>
    <property type="molecule type" value="Genomic_DNA"/>
</dbReference>
<gene>
    <name evidence="6" type="ORF">F511_03789</name>
</gene>
<dbReference type="GO" id="GO:0009690">
    <property type="term" value="P:cytokinin metabolic process"/>
    <property type="evidence" value="ECO:0007669"/>
    <property type="project" value="UniProtKB-ARBA"/>
</dbReference>
<keyword evidence="2 4" id="KW-0328">Glycosyltransferase</keyword>
<evidence type="ECO:0000256" key="4">
    <source>
        <dbReference type="RuleBase" id="RU362057"/>
    </source>
</evidence>
<protein>
    <recommendedName>
        <fullName evidence="4">Glycosyltransferase</fullName>
        <ecNumber evidence="4">2.4.1.-</ecNumber>
    </recommendedName>
</protein>
<dbReference type="Gene3D" id="3.40.50.2000">
    <property type="entry name" value="Glycogen Phosphorylase B"/>
    <property type="match status" value="2"/>
</dbReference>
<evidence type="ECO:0000313" key="6">
    <source>
        <dbReference type="EMBL" id="KZV36348.1"/>
    </source>
</evidence>
<evidence type="ECO:0000256" key="2">
    <source>
        <dbReference type="ARBA" id="ARBA00022676"/>
    </source>
</evidence>
<dbReference type="InterPro" id="IPR035595">
    <property type="entry name" value="UDP_glycos_trans_CS"/>
</dbReference>
<dbReference type="FunFam" id="3.40.50.2000:FF:000060">
    <property type="entry name" value="Glycosyltransferase"/>
    <property type="match status" value="1"/>
</dbReference>
<dbReference type="PANTHER" id="PTHR48044:SF48">
    <property type="entry name" value="GLYCOSYLTRANSFERASE"/>
    <property type="match status" value="1"/>
</dbReference>
<proteinExistence type="inferred from homology"/>
<dbReference type="EC" id="2.4.1.-" evidence="4"/>
<dbReference type="GO" id="GO:0050404">
    <property type="term" value="F:zeatin O-beta-D-xylosyltransferase activity"/>
    <property type="evidence" value="ECO:0007669"/>
    <property type="project" value="UniProtKB-ARBA"/>
</dbReference>
<dbReference type="CDD" id="cd03784">
    <property type="entry name" value="GT1_Gtf-like"/>
    <property type="match status" value="1"/>
</dbReference>
<dbReference type="OrthoDB" id="5835829at2759"/>
<name>A0A2Z7BRU0_9LAMI</name>
<organism evidence="6 7">
    <name type="scientific">Dorcoceras hygrometricum</name>
    <dbReference type="NCBI Taxonomy" id="472368"/>
    <lineage>
        <taxon>Eukaryota</taxon>
        <taxon>Viridiplantae</taxon>
        <taxon>Streptophyta</taxon>
        <taxon>Embryophyta</taxon>
        <taxon>Tracheophyta</taxon>
        <taxon>Spermatophyta</taxon>
        <taxon>Magnoliopsida</taxon>
        <taxon>eudicotyledons</taxon>
        <taxon>Gunneridae</taxon>
        <taxon>Pentapetalae</taxon>
        <taxon>asterids</taxon>
        <taxon>lamiids</taxon>
        <taxon>Lamiales</taxon>
        <taxon>Gesneriaceae</taxon>
        <taxon>Didymocarpoideae</taxon>
        <taxon>Trichosporeae</taxon>
        <taxon>Loxocarpinae</taxon>
        <taxon>Dorcoceras</taxon>
    </lineage>
</organism>
<accession>A0A2Z7BRU0</accession>
<dbReference type="PANTHER" id="PTHR48044">
    <property type="entry name" value="GLYCOSYLTRANSFERASE"/>
    <property type="match status" value="1"/>
</dbReference>
<dbReference type="InterPro" id="IPR058980">
    <property type="entry name" value="Glyco_transf_N"/>
</dbReference>
<evidence type="ECO:0000256" key="1">
    <source>
        <dbReference type="ARBA" id="ARBA00009995"/>
    </source>
</evidence>
<dbReference type="GO" id="GO:0016138">
    <property type="term" value="P:glycoside biosynthetic process"/>
    <property type="evidence" value="ECO:0007669"/>
    <property type="project" value="UniProtKB-ARBA"/>
</dbReference>
<keyword evidence="3 4" id="KW-0808">Transferase</keyword>